<keyword evidence="7" id="KW-1185">Reference proteome</keyword>
<keyword evidence="3" id="KW-0975">Bacterial flagellum</keyword>
<feature type="domain" description="Flagellin N-terminal" evidence="4">
    <location>
        <begin position="7"/>
        <end position="142"/>
    </location>
</feature>
<dbReference type="RefSeq" id="WP_079914255.1">
    <property type="nucleotide sequence ID" value="NZ_BAABJG010000047.1"/>
</dbReference>
<protein>
    <submittedName>
        <fullName evidence="6">Flagellar hook-associated protein FlgL</fullName>
    </submittedName>
</protein>
<comment type="caution">
    <text evidence="6">The sequence shown here is derived from an EMBL/GenBank/DDBJ whole genome shotgun (WGS) entry which is preliminary data.</text>
</comment>
<keyword evidence="6" id="KW-0969">Cilium</keyword>
<gene>
    <name evidence="6" type="primary">flgL</name>
    <name evidence="6" type="ORF">ACFQ4B_00550</name>
</gene>
<dbReference type="PANTHER" id="PTHR42792:SF1">
    <property type="entry name" value="FLAGELLAR HOOK-ASSOCIATED PROTEIN 3"/>
    <property type="match status" value="1"/>
</dbReference>
<accession>A0ABW3UD18</accession>
<evidence type="ECO:0000256" key="3">
    <source>
        <dbReference type="ARBA" id="ARBA00023143"/>
    </source>
</evidence>
<dbReference type="PANTHER" id="PTHR42792">
    <property type="entry name" value="FLAGELLIN"/>
    <property type="match status" value="1"/>
</dbReference>
<evidence type="ECO:0000313" key="7">
    <source>
        <dbReference type="Proteomes" id="UP001597180"/>
    </source>
</evidence>
<organism evidence="6 7">
    <name type="scientific">Paenibacillus vulneris</name>
    <dbReference type="NCBI Taxonomy" id="1133364"/>
    <lineage>
        <taxon>Bacteria</taxon>
        <taxon>Bacillati</taxon>
        <taxon>Bacillota</taxon>
        <taxon>Bacilli</taxon>
        <taxon>Bacillales</taxon>
        <taxon>Paenibacillaceae</taxon>
        <taxon>Paenibacillus</taxon>
    </lineage>
</organism>
<evidence type="ECO:0000259" key="5">
    <source>
        <dbReference type="Pfam" id="PF00700"/>
    </source>
</evidence>
<comment type="subcellular location">
    <subcellularLocation>
        <location evidence="1">Bacterial flagellum</location>
    </subcellularLocation>
</comment>
<feature type="domain" description="Flagellin C-terminal" evidence="5">
    <location>
        <begin position="214"/>
        <end position="290"/>
    </location>
</feature>
<keyword evidence="6" id="KW-0966">Cell projection</keyword>
<evidence type="ECO:0000313" key="6">
    <source>
        <dbReference type="EMBL" id="MFD1218593.1"/>
    </source>
</evidence>
<evidence type="ECO:0000256" key="1">
    <source>
        <dbReference type="ARBA" id="ARBA00004365"/>
    </source>
</evidence>
<comment type="similarity">
    <text evidence="2">Belongs to the bacterial flagellin family.</text>
</comment>
<evidence type="ECO:0000256" key="2">
    <source>
        <dbReference type="ARBA" id="ARBA00005709"/>
    </source>
</evidence>
<keyword evidence="6" id="KW-0282">Flagellum</keyword>
<name>A0ABW3UD18_9BACL</name>
<dbReference type="InterPro" id="IPR013384">
    <property type="entry name" value="Flagell_FlgL"/>
</dbReference>
<dbReference type="NCBIfam" id="TIGR02550">
    <property type="entry name" value="flagell_flgL"/>
    <property type="match status" value="1"/>
</dbReference>
<reference evidence="7" key="1">
    <citation type="journal article" date="2019" name="Int. J. Syst. Evol. Microbiol.">
        <title>The Global Catalogue of Microorganisms (GCM) 10K type strain sequencing project: providing services to taxonomists for standard genome sequencing and annotation.</title>
        <authorList>
            <consortium name="The Broad Institute Genomics Platform"/>
            <consortium name="The Broad Institute Genome Sequencing Center for Infectious Disease"/>
            <person name="Wu L."/>
            <person name="Ma J."/>
        </authorList>
    </citation>
    <scope>NUCLEOTIDE SEQUENCE [LARGE SCALE GENOMIC DNA]</scope>
    <source>
        <strain evidence="7">CCUG 53270</strain>
    </source>
</reference>
<dbReference type="Pfam" id="PF00669">
    <property type="entry name" value="Flagellin_N"/>
    <property type="match status" value="1"/>
</dbReference>
<dbReference type="SUPFAM" id="SSF64518">
    <property type="entry name" value="Phase 1 flagellin"/>
    <property type="match status" value="1"/>
</dbReference>
<dbReference type="InterPro" id="IPR046358">
    <property type="entry name" value="Flagellin_C"/>
</dbReference>
<evidence type="ECO:0000259" key="4">
    <source>
        <dbReference type="Pfam" id="PF00669"/>
    </source>
</evidence>
<dbReference type="InterPro" id="IPR001029">
    <property type="entry name" value="Flagellin_N"/>
</dbReference>
<dbReference type="EMBL" id="JBHTLU010000003">
    <property type="protein sequence ID" value="MFD1218593.1"/>
    <property type="molecule type" value="Genomic_DNA"/>
</dbReference>
<dbReference type="InterPro" id="IPR001492">
    <property type="entry name" value="Flagellin"/>
</dbReference>
<proteinExistence type="inferred from homology"/>
<dbReference type="Proteomes" id="UP001597180">
    <property type="component" value="Unassembled WGS sequence"/>
</dbReference>
<sequence length="298" mass="33038">MALRVTQSMMSMQLIRNLNTNTMRMNSMQEQMSTGRRINRPSDDAVGITYSLRYRSELDANDQYIKNVDTSRSWLDFNDTMLDQVDQVFLRATDLATQGANGTNSEAALKSIKAEVDELYKQLVTIGNSKLNGKFVFNGQTTDKAPYTEEDAGNETTDPYEVAFEVGAGIKLPVNLTGNEIFGSRTDPDNAFQILKQLSSDLELGNTTGVSAALDKISSRMNTIVSTRAEIGARVNRLEFVENRLKDIGLNIEGLQSKVEDADYSKLMVDSKVNENIYQASLSVGAKIISPTLVDFLR</sequence>
<dbReference type="Gene3D" id="1.20.1330.10">
    <property type="entry name" value="f41 fragment of flagellin, N-terminal domain"/>
    <property type="match status" value="1"/>
</dbReference>
<dbReference type="Pfam" id="PF00700">
    <property type="entry name" value="Flagellin_C"/>
    <property type="match status" value="1"/>
</dbReference>